<sequence>MPQNSQQRDELRDEEKRQQQITPAAALEIGKDPSLIGQSFPSGKKIAETHDFNAINTLETFSAMGMRGEDNDIELVTKPPAKLENKRRLLVTLPAREGGGQHQDSFSNGHCPYMPAW</sequence>
<organism evidence="2 3">
    <name type="scientific">Ferrigenium kumadai</name>
    <dbReference type="NCBI Taxonomy" id="1682490"/>
    <lineage>
        <taxon>Bacteria</taxon>
        <taxon>Pseudomonadati</taxon>
        <taxon>Pseudomonadota</taxon>
        <taxon>Betaproteobacteria</taxon>
        <taxon>Nitrosomonadales</taxon>
        <taxon>Gallionellaceae</taxon>
        <taxon>Ferrigenium</taxon>
    </lineage>
</organism>
<name>A0AAN1T1S8_9PROT</name>
<proteinExistence type="predicted"/>
<evidence type="ECO:0000313" key="3">
    <source>
        <dbReference type="Proteomes" id="UP001319121"/>
    </source>
</evidence>
<protein>
    <submittedName>
        <fullName evidence="2">Uncharacterized protein</fullName>
    </submittedName>
</protein>
<dbReference type="KEGG" id="fku:FGKAn22_17270"/>
<accession>A0AAN1T1S8</accession>
<evidence type="ECO:0000256" key="1">
    <source>
        <dbReference type="SAM" id="MobiDB-lite"/>
    </source>
</evidence>
<feature type="region of interest" description="Disordered" evidence="1">
    <location>
        <begin position="1"/>
        <end position="42"/>
    </location>
</feature>
<feature type="region of interest" description="Disordered" evidence="1">
    <location>
        <begin position="96"/>
        <end position="117"/>
    </location>
</feature>
<dbReference type="AlphaFoldDB" id="A0AAN1T1S8"/>
<keyword evidence="3" id="KW-1185">Reference proteome</keyword>
<dbReference type="EMBL" id="AP019536">
    <property type="protein sequence ID" value="BBJ00035.1"/>
    <property type="molecule type" value="Genomic_DNA"/>
</dbReference>
<reference evidence="2 3" key="1">
    <citation type="submission" date="2019-03" db="EMBL/GenBank/DDBJ databases">
        <title>Complete genome sequence of Ferrigenium kumadai strain An22, a microaerophilic iron-oxidizing bacterium isolated from a paddy field soil.</title>
        <authorList>
            <person name="Watanabe T."/>
            <person name="Asakawa S."/>
        </authorList>
    </citation>
    <scope>NUCLEOTIDE SEQUENCE [LARGE SCALE GENOMIC DNA]</scope>
    <source>
        <strain evidence="2 3">An22</strain>
    </source>
</reference>
<gene>
    <name evidence="2" type="ORF">FGKAn22_17270</name>
</gene>
<feature type="compositionally biased region" description="Basic and acidic residues" evidence="1">
    <location>
        <begin position="7"/>
        <end position="18"/>
    </location>
</feature>
<dbReference type="Proteomes" id="UP001319121">
    <property type="component" value="Chromosome"/>
</dbReference>
<evidence type="ECO:0000313" key="2">
    <source>
        <dbReference type="EMBL" id="BBJ00035.1"/>
    </source>
</evidence>